<proteinExistence type="predicted"/>
<organism evidence="2 3">
    <name type="scientific">Hemibagrus wyckioides</name>
    <dbReference type="NCBI Taxonomy" id="337641"/>
    <lineage>
        <taxon>Eukaryota</taxon>
        <taxon>Metazoa</taxon>
        <taxon>Chordata</taxon>
        <taxon>Craniata</taxon>
        <taxon>Vertebrata</taxon>
        <taxon>Euteleostomi</taxon>
        <taxon>Actinopterygii</taxon>
        <taxon>Neopterygii</taxon>
        <taxon>Teleostei</taxon>
        <taxon>Ostariophysi</taxon>
        <taxon>Siluriformes</taxon>
        <taxon>Bagridae</taxon>
        <taxon>Hemibagrus</taxon>
    </lineage>
</organism>
<reference evidence="2 3" key="1">
    <citation type="submission" date="2021-06" db="EMBL/GenBank/DDBJ databases">
        <title>Chromosome-level genome assembly of the red-tail catfish (Hemibagrus wyckioides).</title>
        <authorList>
            <person name="Shao F."/>
        </authorList>
    </citation>
    <scope>NUCLEOTIDE SEQUENCE [LARGE SCALE GENOMIC DNA]</scope>
    <source>
        <strain evidence="2">EC202008001</strain>
        <tissue evidence="2">Blood</tissue>
    </source>
</reference>
<gene>
    <name evidence="2" type="ORF">KOW79_019730</name>
</gene>
<dbReference type="AlphaFoldDB" id="A0A9D3NAN2"/>
<sequence>MVLSSDPSIAPAGPSCTPLDTETEVWGDERHVDGRTLRNILEILANKTHNLSTKTLPEGGEFCSRMFPGEARLIVYSTSTLTGREMLK</sequence>
<dbReference type="EMBL" id="JAHKSW010000024">
    <property type="protein sequence ID" value="KAG7317432.1"/>
    <property type="molecule type" value="Genomic_DNA"/>
</dbReference>
<evidence type="ECO:0000313" key="3">
    <source>
        <dbReference type="Proteomes" id="UP000824219"/>
    </source>
</evidence>
<evidence type="ECO:0000313" key="2">
    <source>
        <dbReference type="EMBL" id="KAG7317432.1"/>
    </source>
</evidence>
<evidence type="ECO:0000256" key="1">
    <source>
        <dbReference type="SAM" id="MobiDB-lite"/>
    </source>
</evidence>
<dbReference type="Proteomes" id="UP000824219">
    <property type="component" value="Linkage Group LG24"/>
</dbReference>
<feature type="region of interest" description="Disordered" evidence="1">
    <location>
        <begin position="1"/>
        <end position="24"/>
    </location>
</feature>
<name>A0A9D3NAN2_9TELE</name>
<comment type="caution">
    <text evidence="2">The sequence shown here is derived from an EMBL/GenBank/DDBJ whole genome shotgun (WGS) entry which is preliminary data.</text>
</comment>
<protein>
    <submittedName>
        <fullName evidence="2">Uncharacterized protein</fullName>
    </submittedName>
</protein>
<accession>A0A9D3NAN2</accession>
<keyword evidence="3" id="KW-1185">Reference proteome</keyword>